<comment type="caution">
    <text evidence="2">The sequence shown here is derived from an EMBL/GenBank/DDBJ whole genome shotgun (WGS) entry which is preliminary data.</text>
</comment>
<dbReference type="InParanoid" id="A0A4Q1BBF2"/>
<dbReference type="AlphaFoldDB" id="A0A4Q1BBF2"/>
<proteinExistence type="predicted"/>
<feature type="region of interest" description="Disordered" evidence="1">
    <location>
        <begin position="248"/>
        <end position="300"/>
    </location>
</feature>
<dbReference type="Proteomes" id="UP000289152">
    <property type="component" value="Unassembled WGS sequence"/>
</dbReference>
<keyword evidence="3" id="KW-1185">Reference proteome</keyword>
<reference evidence="2 3" key="1">
    <citation type="submission" date="2016-06" db="EMBL/GenBank/DDBJ databases">
        <title>Evolution of pathogenesis and genome organization in the Tremellales.</title>
        <authorList>
            <person name="Cuomo C."/>
            <person name="Litvintseva A."/>
            <person name="Heitman J."/>
            <person name="Chen Y."/>
            <person name="Sun S."/>
            <person name="Springer D."/>
            <person name="Dromer F."/>
            <person name="Young S."/>
            <person name="Zeng Q."/>
            <person name="Chapman S."/>
            <person name="Gujja S."/>
            <person name="Saif S."/>
            <person name="Birren B."/>
        </authorList>
    </citation>
    <scope>NUCLEOTIDE SEQUENCE [LARGE SCALE GENOMIC DNA]</scope>
    <source>
        <strain evidence="2 3">ATCC 28783</strain>
    </source>
</reference>
<dbReference type="VEuPathDB" id="FungiDB:TREMEDRAFT_65043"/>
<evidence type="ECO:0000313" key="3">
    <source>
        <dbReference type="Proteomes" id="UP000289152"/>
    </source>
</evidence>
<evidence type="ECO:0000256" key="1">
    <source>
        <dbReference type="SAM" id="MobiDB-lite"/>
    </source>
</evidence>
<evidence type="ECO:0000313" key="2">
    <source>
        <dbReference type="EMBL" id="RXK36142.1"/>
    </source>
</evidence>
<sequence>MTKHSATLHTPYHAVFNRKHREIQMWETLEGRDRVEEVALDVAGSNEEAEEETVLDGSAQSEAFFQWESDSGEEERQARASSNRTPQVQQQNLHTQLPSNSEPLNPIQQLIQEENQRQPTASDHLIAKMRERQAVSRAKMIKQYGRNHKRWEYSVGDKAALFVPAAHRPGAPASRIPCVICETFPENPHTYCLLCSEGVLVRLYRSKVLNPADDLELPVLLLLEWRDWAQQPEITLRHAAHKIFNVDSDSSSATAPSYAKGNLPGEEDMSTTSESQNSSDRRRHRIAKTPWPSQDDHSLENWSELDEDGQRVKAIIQARKLFKEKYGELLRFDRSTGQ</sequence>
<gene>
    <name evidence="2" type="ORF">M231_06584</name>
</gene>
<dbReference type="VEuPathDB" id="FungiDB:TREMEDRAFT_63268"/>
<feature type="region of interest" description="Disordered" evidence="1">
    <location>
        <begin position="68"/>
        <end position="103"/>
    </location>
</feature>
<organism evidence="2 3">
    <name type="scientific">Tremella mesenterica</name>
    <name type="common">Jelly fungus</name>
    <dbReference type="NCBI Taxonomy" id="5217"/>
    <lineage>
        <taxon>Eukaryota</taxon>
        <taxon>Fungi</taxon>
        <taxon>Dikarya</taxon>
        <taxon>Basidiomycota</taxon>
        <taxon>Agaricomycotina</taxon>
        <taxon>Tremellomycetes</taxon>
        <taxon>Tremellales</taxon>
        <taxon>Tremellaceae</taxon>
        <taxon>Tremella</taxon>
    </lineage>
</organism>
<protein>
    <submittedName>
        <fullName evidence="2">Uncharacterized protein</fullName>
    </submittedName>
</protein>
<feature type="compositionally biased region" description="Polar residues" evidence="1">
    <location>
        <begin position="79"/>
        <end position="103"/>
    </location>
</feature>
<dbReference type="EMBL" id="SDIL01000107">
    <property type="protein sequence ID" value="RXK36142.1"/>
    <property type="molecule type" value="Genomic_DNA"/>
</dbReference>
<name>A0A4Q1BBF2_TREME</name>
<accession>A0A4Q1BBF2</accession>